<gene>
    <name evidence="2" type="ORF">J6TS1_17830</name>
</gene>
<sequence length="138" mass="16081">MIKKVLLYIIISQLLSTNAIAQTNQHIQIFDVNKGKVIKNVQMNTDLQQEVEKFLEGITGVYVKINPFPNKGFMIRVPLEPNVMARNQWFNDLVDEVIIIFSGQEDPYIMVFDNENRPYFFTFESDTVKFMGLLNFKP</sequence>
<protein>
    <submittedName>
        <fullName evidence="2">Uncharacterized protein</fullName>
    </submittedName>
</protein>
<evidence type="ECO:0000256" key="1">
    <source>
        <dbReference type="SAM" id="SignalP"/>
    </source>
</evidence>
<name>A0ABQ4KV49_SIMTE</name>
<keyword evidence="1" id="KW-0732">Signal</keyword>
<reference evidence="2 3" key="1">
    <citation type="submission" date="2021-03" db="EMBL/GenBank/DDBJ databases">
        <title>Antimicrobial resistance genes in bacteria isolated from Japanese honey, and their potential for conferring macrolide and lincosamide resistance in the American foulbrood pathogen Paenibacillus larvae.</title>
        <authorList>
            <person name="Okamoto M."/>
            <person name="Kumagai M."/>
            <person name="Kanamori H."/>
            <person name="Takamatsu D."/>
        </authorList>
    </citation>
    <scope>NUCLEOTIDE SEQUENCE [LARGE SCALE GENOMIC DNA]</scope>
    <source>
        <strain evidence="2 3">J6TS1</strain>
    </source>
</reference>
<comment type="caution">
    <text evidence="2">The sequence shown here is derived from an EMBL/GenBank/DDBJ whole genome shotgun (WGS) entry which is preliminary data.</text>
</comment>
<organism evidence="2 3">
    <name type="scientific">Siminovitchia terrae</name>
    <name type="common">Bacillus terrae</name>
    <dbReference type="NCBI Taxonomy" id="1914933"/>
    <lineage>
        <taxon>Bacteria</taxon>
        <taxon>Bacillati</taxon>
        <taxon>Bacillota</taxon>
        <taxon>Bacilli</taxon>
        <taxon>Bacillales</taxon>
        <taxon>Bacillaceae</taxon>
        <taxon>Siminovitchia</taxon>
    </lineage>
</organism>
<evidence type="ECO:0000313" key="2">
    <source>
        <dbReference type="EMBL" id="GIN95913.1"/>
    </source>
</evidence>
<dbReference type="RefSeq" id="WP_212951499.1">
    <property type="nucleotide sequence ID" value="NZ_BORI01000027.1"/>
</dbReference>
<dbReference type="Proteomes" id="UP000680670">
    <property type="component" value="Unassembled WGS sequence"/>
</dbReference>
<dbReference type="EMBL" id="BORJ01000004">
    <property type="protein sequence ID" value="GIN95913.1"/>
    <property type="molecule type" value="Genomic_DNA"/>
</dbReference>
<feature type="signal peptide" evidence="1">
    <location>
        <begin position="1"/>
        <end position="21"/>
    </location>
</feature>
<keyword evidence="3" id="KW-1185">Reference proteome</keyword>
<evidence type="ECO:0000313" key="3">
    <source>
        <dbReference type="Proteomes" id="UP000680670"/>
    </source>
</evidence>
<feature type="chain" id="PRO_5046298916" evidence="1">
    <location>
        <begin position="22"/>
        <end position="138"/>
    </location>
</feature>
<proteinExistence type="predicted"/>
<accession>A0ABQ4KV49</accession>